<dbReference type="EMBL" id="CP019607">
    <property type="protein sequence ID" value="AQP49691.1"/>
    <property type="molecule type" value="Genomic_DNA"/>
</dbReference>
<feature type="domain" description="YlxR" evidence="1">
    <location>
        <begin position="6"/>
        <end position="66"/>
    </location>
</feature>
<dbReference type="KEGG" id="tfa:BW733_01420"/>
<evidence type="ECO:0000259" key="1">
    <source>
        <dbReference type="Pfam" id="PF04296"/>
    </source>
</evidence>
<dbReference type="SUPFAM" id="SSF64376">
    <property type="entry name" value="YlxR-like"/>
    <property type="match status" value="1"/>
</dbReference>
<dbReference type="AlphaFoldDB" id="A0A1Q2CUC2"/>
<organism evidence="2 3">
    <name type="scientific">Tessaracoccus flavescens</name>
    <dbReference type="NCBI Taxonomy" id="399497"/>
    <lineage>
        <taxon>Bacteria</taxon>
        <taxon>Bacillati</taxon>
        <taxon>Actinomycetota</taxon>
        <taxon>Actinomycetes</taxon>
        <taxon>Propionibacteriales</taxon>
        <taxon>Propionibacteriaceae</taxon>
        <taxon>Tessaracoccus</taxon>
    </lineage>
</organism>
<reference evidence="2 3" key="1">
    <citation type="journal article" date="2008" name="Int. J. Syst. Evol. Microbiol.">
        <title>Tessaracoccus flavescens sp. nov., isolated from marine sediment.</title>
        <authorList>
            <person name="Lee D.W."/>
            <person name="Lee S.D."/>
        </authorList>
    </citation>
    <scope>NUCLEOTIDE SEQUENCE [LARGE SCALE GENOMIC DNA]</scope>
    <source>
        <strain evidence="2 3">SST-39T</strain>
    </source>
</reference>
<evidence type="ECO:0000313" key="3">
    <source>
        <dbReference type="Proteomes" id="UP000188235"/>
    </source>
</evidence>
<evidence type="ECO:0000313" key="2">
    <source>
        <dbReference type="EMBL" id="AQP49691.1"/>
    </source>
</evidence>
<keyword evidence="3" id="KW-1185">Reference proteome</keyword>
<proteinExistence type="predicted"/>
<dbReference type="InterPro" id="IPR037465">
    <property type="entry name" value="YlxR"/>
</dbReference>
<dbReference type="RefSeq" id="WP_077347232.1">
    <property type="nucleotide sequence ID" value="NZ_CP019607.1"/>
</dbReference>
<dbReference type="InterPro" id="IPR035931">
    <property type="entry name" value="YlxR-like_sf"/>
</dbReference>
<sequence length="78" mass="8387">MNAPQRTCIACRGRADQATLIRLVRRGDRVVDGTAPRLPGRGAYLHAGCFALAEQRQAIRRTFGAAAVLDAPQVEARG</sequence>
<gene>
    <name evidence="2" type="ORF">BW733_01420</name>
</gene>
<dbReference type="Proteomes" id="UP000188235">
    <property type="component" value="Chromosome"/>
</dbReference>
<dbReference type="PANTHER" id="PTHR34215">
    <property type="entry name" value="BLL0784 PROTEIN"/>
    <property type="match status" value="1"/>
</dbReference>
<name>A0A1Q2CUC2_9ACTN</name>
<protein>
    <recommendedName>
        <fullName evidence="1">YlxR domain-containing protein</fullName>
    </recommendedName>
</protein>
<dbReference type="InterPro" id="IPR007393">
    <property type="entry name" value="YlxR_dom"/>
</dbReference>
<dbReference type="OrthoDB" id="5244965at2"/>
<dbReference type="STRING" id="399497.BW733_01420"/>
<dbReference type="Gene3D" id="3.30.1230.10">
    <property type="entry name" value="YlxR-like"/>
    <property type="match status" value="1"/>
</dbReference>
<accession>A0A1Q2CUC2</accession>
<dbReference type="Pfam" id="PF04296">
    <property type="entry name" value="YlxR"/>
    <property type="match status" value="1"/>
</dbReference>
<dbReference type="PANTHER" id="PTHR34215:SF1">
    <property type="entry name" value="YLXR DOMAIN-CONTAINING PROTEIN"/>
    <property type="match status" value="1"/>
</dbReference>